<dbReference type="RefSeq" id="WP_179650837.1">
    <property type="nucleotide sequence ID" value="NZ_JACBZM010000001.1"/>
</dbReference>
<keyword evidence="4" id="KW-0645">Protease</keyword>
<feature type="compositionally biased region" description="Low complexity" evidence="1">
    <location>
        <begin position="607"/>
        <end position="617"/>
    </location>
</feature>
<feature type="transmembrane region" description="Helical" evidence="2">
    <location>
        <begin position="124"/>
        <end position="142"/>
    </location>
</feature>
<feature type="transmembrane region" description="Helical" evidence="2">
    <location>
        <begin position="149"/>
        <end position="167"/>
    </location>
</feature>
<dbReference type="Pfam" id="PF11992">
    <property type="entry name" value="TgpA_N"/>
    <property type="match status" value="1"/>
</dbReference>
<evidence type="ECO:0000259" key="3">
    <source>
        <dbReference type="SMART" id="SM00460"/>
    </source>
</evidence>
<dbReference type="Proteomes" id="UP000562045">
    <property type="component" value="Unassembled WGS sequence"/>
</dbReference>
<feature type="region of interest" description="Disordered" evidence="1">
    <location>
        <begin position="557"/>
        <end position="619"/>
    </location>
</feature>
<name>A0A7Z0CQF3_9ACTN</name>
<dbReference type="GO" id="GO:0006508">
    <property type="term" value="P:proteolysis"/>
    <property type="evidence" value="ECO:0007669"/>
    <property type="project" value="UniProtKB-KW"/>
</dbReference>
<dbReference type="PANTHER" id="PTHR42736:SF1">
    <property type="entry name" value="PROTEIN-GLUTAMINE GAMMA-GLUTAMYLTRANSFERASE"/>
    <property type="match status" value="1"/>
</dbReference>
<feature type="transmembrane region" description="Helical" evidence="2">
    <location>
        <begin position="173"/>
        <end position="191"/>
    </location>
</feature>
<evidence type="ECO:0000313" key="4">
    <source>
        <dbReference type="EMBL" id="NYI46935.1"/>
    </source>
</evidence>
<organism evidence="4 5">
    <name type="scientific">Nocardioides aromaticivorans</name>
    <dbReference type="NCBI Taxonomy" id="200618"/>
    <lineage>
        <taxon>Bacteria</taxon>
        <taxon>Bacillati</taxon>
        <taxon>Actinomycetota</taxon>
        <taxon>Actinomycetes</taxon>
        <taxon>Propionibacteriales</taxon>
        <taxon>Nocardioidaceae</taxon>
        <taxon>Nocardioides</taxon>
    </lineage>
</organism>
<feature type="transmembrane region" description="Helical" evidence="2">
    <location>
        <begin position="12"/>
        <end position="35"/>
    </location>
</feature>
<evidence type="ECO:0000256" key="1">
    <source>
        <dbReference type="SAM" id="MobiDB-lite"/>
    </source>
</evidence>
<reference evidence="4 5" key="1">
    <citation type="submission" date="2020-07" db="EMBL/GenBank/DDBJ databases">
        <title>Sequencing the genomes of 1000 actinobacteria strains.</title>
        <authorList>
            <person name="Klenk H.-P."/>
        </authorList>
    </citation>
    <scope>NUCLEOTIDE SEQUENCE [LARGE SCALE GENOMIC DNA]</scope>
    <source>
        <strain evidence="4 5">DSM 15131</strain>
    </source>
</reference>
<dbReference type="Pfam" id="PF01841">
    <property type="entry name" value="Transglut_core"/>
    <property type="match status" value="1"/>
</dbReference>
<keyword evidence="2" id="KW-0472">Membrane</keyword>
<accession>A0A7Z0CQF3</accession>
<keyword evidence="2" id="KW-1133">Transmembrane helix</keyword>
<gene>
    <name evidence="4" type="ORF">BJ993_004015</name>
</gene>
<comment type="caution">
    <text evidence="4">The sequence shown here is derived from an EMBL/GenBank/DDBJ whole genome shotgun (WGS) entry which is preliminary data.</text>
</comment>
<feature type="transmembrane region" description="Helical" evidence="2">
    <location>
        <begin position="67"/>
        <end position="86"/>
    </location>
</feature>
<feature type="transmembrane region" description="Helical" evidence="2">
    <location>
        <begin position="227"/>
        <end position="246"/>
    </location>
</feature>
<keyword evidence="2" id="KW-0812">Transmembrane</keyword>
<dbReference type="SMART" id="SM00460">
    <property type="entry name" value="TGc"/>
    <property type="match status" value="1"/>
</dbReference>
<dbReference type="PANTHER" id="PTHR42736">
    <property type="entry name" value="PROTEIN-GLUTAMINE GAMMA-GLUTAMYLTRANSFERASE"/>
    <property type="match status" value="1"/>
</dbReference>
<proteinExistence type="predicted"/>
<feature type="transmembrane region" description="Helical" evidence="2">
    <location>
        <begin position="41"/>
        <end position="60"/>
    </location>
</feature>
<dbReference type="InterPro" id="IPR052901">
    <property type="entry name" value="Bact_TGase-like"/>
</dbReference>
<dbReference type="EMBL" id="JACBZM010000001">
    <property type="protein sequence ID" value="NYI46935.1"/>
    <property type="molecule type" value="Genomic_DNA"/>
</dbReference>
<dbReference type="AlphaFoldDB" id="A0A7Z0CQF3"/>
<dbReference type="Gene3D" id="3.10.620.30">
    <property type="match status" value="1"/>
</dbReference>
<protein>
    <submittedName>
        <fullName evidence="4">Transglutaminase-like putative cysteine protease</fullName>
    </submittedName>
</protein>
<evidence type="ECO:0000313" key="5">
    <source>
        <dbReference type="Proteomes" id="UP000562045"/>
    </source>
</evidence>
<dbReference type="GO" id="GO:0008233">
    <property type="term" value="F:peptidase activity"/>
    <property type="evidence" value="ECO:0007669"/>
    <property type="project" value="UniProtKB-KW"/>
</dbReference>
<evidence type="ECO:0000256" key="2">
    <source>
        <dbReference type="SAM" id="Phobius"/>
    </source>
</evidence>
<feature type="domain" description="Transglutaminase-like" evidence="3">
    <location>
        <begin position="484"/>
        <end position="554"/>
    </location>
</feature>
<keyword evidence="4" id="KW-0378">Hydrolase</keyword>
<dbReference type="SUPFAM" id="SSF54001">
    <property type="entry name" value="Cysteine proteinases"/>
    <property type="match status" value="1"/>
</dbReference>
<dbReference type="InterPro" id="IPR002931">
    <property type="entry name" value="Transglutaminase-like"/>
</dbReference>
<sequence length="791" mass="83468">MNAPRNPSSLPSTLLLGTVALLTTWVALTAWQGFVTEPGSYLGRVAAAGAVVVLLGAVLRWRAAPRLVTIGVQVLAAALVVAWQITGSPVPSGGTLAEVGNALSTAVDSARTYSAPISPRVPPLWPLLLVCGVAFVVIVDAVACTFRRVPGAGLALLAIYSVPSGLLDQGPGWGSFVLAATGFLLLLHLDARESLQRWGRSLGPDDASPWGHGNPVREAARAGAGRIGVTATVLALVIPAFVPVLGTDFFDLGGGDGSGDIRIRKPIADMRRDLERGEDVPMVQVHTDDPDPSYLRISVLNRFTGVEWSSGDRDVAQENTASGALPEPAGLASSVPRTQYDYRVQINDHLDSTWLPTQFPAAAVQAEGDWRFDPTTMDFLAADDDLDTRGMDYTMTALEPDYGTDGRYFRDPAGGSVPDELLELPSGVPTLVRDLARSVTAPATNDYERAVILQRFFRETGGFTYDLRAAPNGTGNGTLEDFLAPSGRVGYCEQFASAMAVMARILGIPARVAVGFLEPDPIGDGVFEYSSHDLHAWPELYFAGAGWVRFEPTPSGRVESVPDYSDVSAPGSGPENTDAATSQSASSGGTATVAPNTAASKPTEPPGATADDSAGGASHTGRNLAVGGGLLVLVLLVAGLVLGPRSVRKTARRSRLGGGPDELWAELRATSLDLDLPWPDGRSPREIGTVLVDHLADPDAEPLERPRTGPDVAPQAADALERLVDAVERTRYARPGSPAAVAVAERSATEADAALVVASLTAGVTPRARRRAQWLPRSVWRPLRVSLRTRR</sequence>
<dbReference type="InterPro" id="IPR021878">
    <property type="entry name" value="TgpA_N"/>
</dbReference>
<feature type="transmembrane region" description="Helical" evidence="2">
    <location>
        <begin position="624"/>
        <end position="643"/>
    </location>
</feature>
<feature type="compositionally biased region" description="Low complexity" evidence="1">
    <location>
        <begin position="577"/>
        <end position="592"/>
    </location>
</feature>
<dbReference type="InterPro" id="IPR038765">
    <property type="entry name" value="Papain-like_cys_pep_sf"/>
</dbReference>